<gene>
    <name evidence="1" type="ORF">I3J27_14340</name>
</gene>
<keyword evidence="2" id="KW-1185">Reference proteome</keyword>
<organism evidence="1 2">
    <name type="scientific">Bradyrhizobium xenonodulans</name>
    <dbReference type="NCBI Taxonomy" id="2736875"/>
    <lineage>
        <taxon>Bacteria</taxon>
        <taxon>Pseudomonadati</taxon>
        <taxon>Pseudomonadota</taxon>
        <taxon>Alphaproteobacteria</taxon>
        <taxon>Hyphomicrobiales</taxon>
        <taxon>Nitrobacteraceae</taxon>
        <taxon>Bradyrhizobium</taxon>
    </lineage>
</organism>
<dbReference type="Proteomes" id="UP001179614">
    <property type="component" value="Chromosome"/>
</dbReference>
<reference evidence="1" key="1">
    <citation type="submission" date="2021-12" db="EMBL/GenBank/DDBJ databases">
        <title>Bradyrhizobium xenonodulans sp. nov.</title>
        <authorList>
            <person name="Claassens R."/>
            <person name="Venter S.N."/>
            <person name="Beukes C.W."/>
            <person name="Stepkowski T."/>
            <person name="Steenkamp E.T."/>
        </authorList>
    </citation>
    <scope>NUCLEOTIDE SEQUENCE</scope>
    <source>
        <strain evidence="1">14AB</strain>
    </source>
</reference>
<name>A0ABY7MVS7_9BRAD</name>
<protein>
    <submittedName>
        <fullName evidence="1">Uncharacterized protein</fullName>
    </submittedName>
</protein>
<sequence length="46" mass="4939">MVEQRAADLASEAIVVAGLKDDDLDKIASNGLIHEELLALLHQALQ</sequence>
<proteinExistence type="predicted"/>
<evidence type="ECO:0000313" key="1">
    <source>
        <dbReference type="EMBL" id="WBL81537.1"/>
    </source>
</evidence>
<dbReference type="RefSeq" id="WP_270170261.1">
    <property type="nucleotide sequence ID" value="NZ_CP089391.1"/>
</dbReference>
<accession>A0ABY7MVS7</accession>
<evidence type="ECO:0000313" key="2">
    <source>
        <dbReference type="Proteomes" id="UP001179614"/>
    </source>
</evidence>
<dbReference type="EMBL" id="CP089391">
    <property type="protein sequence ID" value="WBL81537.1"/>
    <property type="molecule type" value="Genomic_DNA"/>
</dbReference>